<dbReference type="InterPro" id="IPR024072">
    <property type="entry name" value="DHFR-like_dom_sf"/>
</dbReference>
<dbReference type="Gene3D" id="3.40.430.10">
    <property type="entry name" value="Dihydrofolate Reductase, subunit A"/>
    <property type="match status" value="1"/>
</dbReference>
<reference evidence="8" key="1">
    <citation type="submission" date="2020-10" db="EMBL/GenBank/DDBJ databases">
        <authorList>
            <person name="Gilroy R."/>
        </authorList>
    </citation>
    <scope>NUCLEOTIDE SEQUENCE</scope>
    <source>
        <strain evidence="8">ChiBcolR7-354</strain>
    </source>
</reference>
<proteinExistence type="inferred from homology"/>
<dbReference type="GO" id="GO:0006730">
    <property type="term" value="P:one-carbon metabolic process"/>
    <property type="evidence" value="ECO:0007669"/>
    <property type="project" value="UniProtKB-KW"/>
</dbReference>
<dbReference type="CDD" id="cd00209">
    <property type="entry name" value="DHFR"/>
    <property type="match status" value="1"/>
</dbReference>
<keyword evidence="6" id="KW-0560">Oxidoreductase</keyword>
<evidence type="ECO:0000313" key="8">
    <source>
        <dbReference type="EMBL" id="HIQ78915.1"/>
    </source>
</evidence>
<dbReference type="GO" id="GO:0004146">
    <property type="term" value="F:dihydrofolate reductase activity"/>
    <property type="evidence" value="ECO:0007669"/>
    <property type="project" value="UniProtKB-EC"/>
</dbReference>
<comment type="caution">
    <text evidence="8">The sequence shown here is derived from an EMBL/GenBank/DDBJ whole genome shotgun (WGS) entry which is preliminary data.</text>
</comment>
<gene>
    <name evidence="8" type="ORF">IAB77_06610</name>
</gene>
<evidence type="ECO:0000256" key="1">
    <source>
        <dbReference type="ARBA" id="ARBA00004903"/>
    </source>
</evidence>
<keyword evidence="5" id="KW-0521">NADP</keyword>
<evidence type="ECO:0000313" key="9">
    <source>
        <dbReference type="Proteomes" id="UP000824262"/>
    </source>
</evidence>
<organism evidence="8 9">
    <name type="scientific">Candidatus Scatomorpha intestinavium</name>
    <dbReference type="NCBI Taxonomy" id="2840922"/>
    <lineage>
        <taxon>Bacteria</taxon>
        <taxon>Bacillati</taxon>
        <taxon>Bacillota</taxon>
        <taxon>Clostridia</taxon>
        <taxon>Eubacteriales</taxon>
        <taxon>Candidatus Scatomorpha</taxon>
    </lineage>
</organism>
<dbReference type="EC" id="1.5.1.3" evidence="3"/>
<evidence type="ECO:0000256" key="4">
    <source>
        <dbReference type="ARBA" id="ARBA00022563"/>
    </source>
</evidence>
<dbReference type="PANTHER" id="PTHR48069">
    <property type="entry name" value="DIHYDROFOLATE REDUCTASE"/>
    <property type="match status" value="1"/>
</dbReference>
<accession>A0A9D0ZE53</accession>
<dbReference type="GO" id="GO:0050661">
    <property type="term" value="F:NADP binding"/>
    <property type="evidence" value="ECO:0007669"/>
    <property type="project" value="InterPro"/>
</dbReference>
<dbReference type="GO" id="GO:0046654">
    <property type="term" value="P:tetrahydrofolate biosynthetic process"/>
    <property type="evidence" value="ECO:0007669"/>
    <property type="project" value="InterPro"/>
</dbReference>
<dbReference type="InterPro" id="IPR001796">
    <property type="entry name" value="DHFR_dom"/>
</dbReference>
<feature type="domain" description="DHFR" evidence="7">
    <location>
        <begin position="1"/>
        <end position="156"/>
    </location>
</feature>
<dbReference type="EMBL" id="DVGA01000065">
    <property type="protein sequence ID" value="HIQ78915.1"/>
    <property type="molecule type" value="Genomic_DNA"/>
</dbReference>
<keyword evidence="4" id="KW-0554">One-carbon metabolism</keyword>
<dbReference type="InterPro" id="IPR012259">
    <property type="entry name" value="DHFR"/>
</dbReference>
<evidence type="ECO:0000259" key="7">
    <source>
        <dbReference type="PROSITE" id="PS51330"/>
    </source>
</evidence>
<evidence type="ECO:0000256" key="5">
    <source>
        <dbReference type="ARBA" id="ARBA00022857"/>
    </source>
</evidence>
<dbReference type="SUPFAM" id="SSF53597">
    <property type="entry name" value="Dihydrofolate reductase-like"/>
    <property type="match status" value="1"/>
</dbReference>
<dbReference type="Pfam" id="PF00186">
    <property type="entry name" value="DHFR_1"/>
    <property type="match status" value="1"/>
</dbReference>
<evidence type="ECO:0000256" key="2">
    <source>
        <dbReference type="ARBA" id="ARBA00009539"/>
    </source>
</evidence>
<dbReference type="GO" id="GO:0046655">
    <property type="term" value="P:folic acid metabolic process"/>
    <property type="evidence" value="ECO:0007669"/>
    <property type="project" value="TreeGrafter"/>
</dbReference>
<dbReference type="PANTHER" id="PTHR48069:SF3">
    <property type="entry name" value="DIHYDROFOLATE REDUCTASE"/>
    <property type="match status" value="1"/>
</dbReference>
<dbReference type="GO" id="GO:0046452">
    <property type="term" value="P:dihydrofolate metabolic process"/>
    <property type="evidence" value="ECO:0007669"/>
    <property type="project" value="TreeGrafter"/>
</dbReference>
<dbReference type="PROSITE" id="PS51330">
    <property type="entry name" value="DHFR_2"/>
    <property type="match status" value="1"/>
</dbReference>
<comment type="similarity">
    <text evidence="2">Belongs to the dihydrofolate reductase family.</text>
</comment>
<dbReference type="AlphaFoldDB" id="A0A9D0ZE53"/>
<evidence type="ECO:0000256" key="6">
    <source>
        <dbReference type="ARBA" id="ARBA00023002"/>
    </source>
</evidence>
<reference evidence="8" key="2">
    <citation type="journal article" date="2021" name="PeerJ">
        <title>Extensive microbial diversity within the chicken gut microbiome revealed by metagenomics and culture.</title>
        <authorList>
            <person name="Gilroy R."/>
            <person name="Ravi A."/>
            <person name="Getino M."/>
            <person name="Pursley I."/>
            <person name="Horton D.L."/>
            <person name="Alikhan N.F."/>
            <person name="Baker D."/>
            <person name="Gharbi K."/>
            <person name="Hall N."/>
            <person name="Watson M."/>
            <person name="Adriaenssens E.M."/>
            <person name="Foster-Nyarko E."/>
            <person name="Jarju S."/>
            <person name="Secka A."/>
            <person name="Antonio M."/>
            <person name="Oren A."/>
            <person name="Chaudhuri R.R."/>
            <person name="La Ragione R."/>
            <person name="Hildebrand F."/>
            <person name="Pallen M.J."/>
        </authorList>
    </citation>
    <scope>NUCLEOTIDE SEQUENCE</scope>
    <source>
        <strain evidence="8">ChiBcolR7-354</strain>
    </source>
</reference>
<name>A0A9D0ZE53_9FIRM</name>
<evidence type="ECO:0000256" key="3">
    <source>
        <dbReference type="ARBA" id="ARBA00012856"/>
    </source>
</evidence>
<comment type="pathway">
    <text evidence="1">Cofactor biosynthesis; tetrahydrofolate biosynthesis; 5,6,7,8-tetrahydrofolate from 7,8-dihydrofolate: step 1/1.</text>
</comment>
<sequence>MEAIVAVYSDWGIGSDGTQPIVISEDRKRFAALTRGAAVIYGRRTMDDFPSGAPLEGRVNILISRNGETPGATVVRSPEEAVEEAEKYERCFAVGGASIYMALFPHLTRIYVTKIDAAPHSDAFFPNLDSLPEWKCVEEEPYEEGGVSCRFCIYERTGCAGA</sequence>
<dbReference type="Proteomes" id="UP000824262">
    <property type="component" value="Unassembled WGS sequence"/>
</dbReference>
<protein>
    <recommendedName>
        <fullName evidence="3">dihydrofolate reductase</fullName>
        <ecNumber evidence="3">1.5.1.3</ecNumber>
    </recommendedName>
</protein>